<dbReference type="Proteomes" id="UP000054007">
    <property type="component" value="Unassembled WGS sequence"/>
</dbReference>
<dbReference type="AlphaFoldDB" id="A0A0D7BNN7"/>
<name>A0A0D7BNN7_9AGAR</name>
<feature type="transmembrane region" description="Helical" evidence="1">
    <location>
        <begin position="82"/>
        <end position="102"/>
    </location>
</feature>
<keyword evidence="1" id="KW-0472">Membrane</keyword>
<proteinExistence type="predicted"/>
<evidence type="ECO:0000313" key="3">
    <source>
        <dbReference type="Proteomes" id="UP000054007"/>
    </source>
</evidence>
<keyword evidence="3" id="KW-1185">Reference proteome</keyword>
<accession>A0A0D7BNN7</accession>
<evidence type="ECO:0000256" key="1">
    <source>
        <dbReference type="SAM" id="Phobius"/>
    </source>
</evidence>
<organism evidence="2 3">
    <name type="scientific">Cylindrobasidium torrendii FP15055 ss-10</name>
    <dbReference type="NCBI Taxonomy" id="1314674"/>
    <lineage>
        <taxon>Eukaryota</taxon>
        <taxon>Fungi</taxon>
        <taxon>Dikarya</taxon>
        <taxon>Basidiomycota</taxon>
        <taxon>Agaricomycotina</taxon>
        <taxon>Agaricomycetes</taxon>
        <taxon>Agaricomycetidae</taxon>
        <taxon>Agaricales</taxon>
        <taxon>Marasmiineae</taxon>
        <taxon>Physalacriaceae</taxon>
        <taxon>Cylindrobasidium</taxon>
    </lineage>
</organism>
<gene>
    <name evidence="2" type="ORF">CYLTODRAFT_368671</name>
</gene>
<sequence length="152" mass="17034">MARTGTRRLPQLTRLDYTLIPAPLDLSLPTLTEKADLPAIIVTPSSPRFPQDFSIAFLCEPAKPSLLERALSYTPSFKARTVVFLFLSLFILLAHVATHSLASRRPFLEMHVPATDAGTESVWRSWFGMQSWLGGDFVEDRRDALDFVITKA</sequence>
<reference evidence="2 3" key="1">
    <citation type="journal article" date="2015" name="Fungal Genet. Biol.">
        <title>Evolution of novel wood decay mechanisms in Agaricales revealed by the genome sequences of Fistulina hepatica and Cylindrobasidium torrendii.</title>
        <authorList>
            <person name="Floudas D."/>
            <person name="Held B.W."/>
            <person name="Riley R."/>
            <person name="Nagy L.G."/>
            <person name="Koehler G."/>
            <person name="Ransdell A.S."/>
            <person name="Younus H."/>
            <person name="Chow J."/>
            <person name="Chiniquy J."/>
            <person name="Lipzen A."/>
            <person name="Tritt A."/>
            <person name="Sun H."/>
            <person name="Haridas S."/>
            <person name="LaButti K."/>
            <person name="Ohm R.A."/>
            <person name="Kues U."/>
            <person name="Blanchette R.A."/>
            <person name="Grigoriev I.V."/>
            <person name="Minto R.E."/>
            <person name="Hibbett D.S."/>
        </authorList>
    </citation>
    <scope>NUCLEOTIDE SEQUENCE [LARGE SCALE GENOMIC DNA]</scope>
    <source>
        <strain evidence="2 3">FP15055 ss-10</strain>
    </source>
</reference>
<dbReference type="EMBL" id="KN880450">
    <property type="protein sequence ID" value="KIY71789.1"/>
    <property type="molecule type" value="Genomic_DNA"/>
</dbReference>
<protein>
    <submittedName>
        <fullName evidence="2">Uncharacterized protein</fullName>
    </submittedName>
</protein>
<keyword evidence="1" id="KW-0812">Transmembrane</keyword>
<evidence type="ECO:0000313" key="2">
    <source>
        <dbReference type="EMBL" id="KIY71789.1"/>
    </source>
</evidence>
<keyword evidence="1" id="KW-1133">Transmembrane helix</keyword>
<dbReference type="OrthoDB" id="3259878at2759"/>